<accession>A0A7H4PDL7</accession>
<protein>
    <submittedName>
        <fullName evidence="1">Uncharacterized protein</fullName>
    </submittedName>
</protein>
<dbReference type="AlphaFoldDB" id="A0A7H4PDL7"/>
<reference evidence="1 2" key="1">
    <citation type="submission" date="2018-06" db="EMBL/GenBank/DDBJ databases">
        <authorList>
            <consortium name="Pathogen Informatics"/>
            <person name="Doyle S."/>
        </authorList>
    </citation>
    <scope>NUCLEOTIDE SEQUENCE [LARGE SCALE GENOMIC DNA]</scope>
    <source>
        <strain evidence="1 2">NCTC11685</strain>
    </source>
</reference>
<name>A0A7H4PDL7_9ENTR</name>
<dbReference type="EMBL" id="UGMS01000002">
    <property type="protein sequence ID" value="STW65994.1"/>
    <property type="molecule type" value="Genomic_DNA"/>
</dbReference>
<proteinExistence type="predicted"/>
<gene>
    <name evidence="1" type="ORF">NCTC11685_03705</name>
</gene>
<evidence type="ECO:0000313" key="2">
    <source>
        <dbReference type="Proteomes" id="UP000254863"/>
    </source>
</evidence>
<evidence type="ECO:0000313" key="1">
    <source>
        <dbReference type="EMBL" id="STW65994.1"/>
    </source>
</evidence>
<comment type="caution">
    <text evidence="1">The sequence shown here is derived from an EMBL/GenBank/DDBJ whole genome shotgun (WGS) entry which is preliminary data.</text>
</comment>
<organism evidence="1 2">
    <name type="scientific">Klebsiella michiganensis</name>
    <dbReference type="NCBI Taxonomy" id="1134687"/>
    <lineage>
        <taxon>Bacteria</taxon>
        <taxon>Pseudomonadati</taxon>
        <taxon>Pseudomonadota</taxon>
        <taxon>Gammaproteobacteria</taxon>
        <taxon>Enterobacterales</taxon>
        <taxon>Enterobacteriaceae</taxon>
        <taxon>Klebsiella/Raoultella group</taxon>
        <taxon>Klebsiella</taxon>
    </lineage>
</organism>
<dbReference type="Proteomes" id="UP000254863">
    <property type="component" value="Unassembled WGS sequence"/>
</dbReference>
<sequence length="47" mass="4948">MVPSISLWFQCTVLGLTSHGKLLCLAENPGGGAAHLSGYKTRKLHGP</sequence>